<name>A0A3B3UPT4_9TELE</name>
<dbReference type="GeneTree" id="ENSGT00390000012411"/>
<keyword evidence="4" id="KW-1185">Reference proteome</keyword>
<evidence type="ECO:0000256" key="1">
    <source>
        <dbReference type="SAM" id="MobiDB-lite"/>
    </source>
</evidence>
<dbReference type="PANTHER" id="PTHR22736:SF2">
    <property type="entry name" value="COILED-COIL DOMAIN-CONTAINING PROTEIN 66"/>
    <property type="match status" value="1"/>
</dbReference>
<feature type="compositionally biased region" description="Polar residues" evidence="1">
    <location>
        <begin position="200"/>
        <end position="210"/>
    </location>
</feature>
<feature type="compositionally biased region" description="Basic and acidic residues" evidence="1">
    <location>
        <begin position="341"/>
        <end position="373"/>
    </location>
</feature>
<feature type="compositionally biased region" description="Basic and acidic residues" evidence="1">
    <location>
        <begin position="713"/>
        <end position="729"/>
    </location>
</feature>
<dbReference type="GO" id="GO:0005929">
    <property type="term" value="C:cilium"/>
    <property type="evidence" value="ECO:0007669"/>
    <property type="project" value="TreeGrafter"/>
</dbReference>
<evidence type="ECO:0000313" key="3">
    <source>
        <dbReference type="Ensembl" id="ENSPLAP00000014848.1"/>
    </source>
</evidence>
<protein>
    <submittedName>
        <fullName evidence="3">Coiled-coil domain containing 66</fullName>
    </submittedName>
</protein>
<proteinExistence type="predicted"/>
<dbReference type="GO" id="GO:0008017">
    <property type="term" value="F:microtubule binding"/>
    <property type="evidence" value="ECO:0007669"/>
    <property type="project" value="TreeGrafter"/>
</dbReference>
<feature type="compositionally biased region" description="Polar residues" evidence="1">
    <location>
        <begin position="553"/>
        <end position="571"/>
    </location>
</feature>
<accession>A0A3B3UPT4</accession>
<feature type="region of interest" description="Disordered" evidence="1">
    <location>
        <begin position="825"/>
        <end position="852"/>
    </location>
</feature>
<feature type="compositionally biased region" description="Polar residues" evidence="1">
    <location>
        <begin position="584"/>
        <end position="593"/>
    </location>
</feature>
<evidence type="ECO:0000259" key="2">
    <source>
        <dbReference type="Pfam" id="PF15236"/>
    </source>
</evidence>
<dbReference type="STRING" id="48699.ENSPLAP00000014848"/>
<feature type="compositionally biased region" description="Basic and acidic residues" evidence="1">
    <location>
        <begin position="212"/>
        <end position="233"/>
    </location>
</feature>
<feature type="compositionally biased region" description="Basic and acidic residues" evidence="1">
    <location>
        <begin position="825"/>
        <end position="843"/>
    </location>
</feature>
<feature type="compositionally biased region" description="Low complexity" evidence="1">
    <location>
        <begin position="730"/>
        <end position="739"/>
    </location>
</feature>
<dbReference type="GeneID" id="106958841"/>
<feature type="region of interest" description="Disordered" evidence="1">
    <location>
        <begin position="188"/>
        <end position="233"/>
    </location>
</feature>
<dbReference type="CTD" id="285331"/>
<feature type="compositionally biased region" description="Polar residues" evidence="1">
    <location>
        <begin position="703"/>
        <end position="712"/>
    </location>
</feature>
<dbReference type="Proteomes" id="UP000261500">
    <property type="component" value="Unplaced"/>
</dbReference>
<feature type="compositionally biased region" description="Pro residues" evidence="1">
    <location>
        <begin position="767"/>
        <end position="788"/>
    </location>
</feature>
<reference evidence="3" key="2">
    <citation type="submission" date="2025-09" db="UniProtKB">
        <authorList>
            <consortium name="Ensembl"/>
        </authorList>
    </citation>
    <scope>IDENTIFICATION</scope>
</reference>
<feature type="region of interest" description="Disordered" evidence="1">
    <location>
        <begin position="467"/>
        <end position="492"/>
    </location>
</feature>
<dbReference type="InterPro" id="IPR039183">
    <property type="entry name" value="CCD66"/>
</dbReference>
<feature type="compositionally biased region" description="Polar residues" evidence="1">
    <location>
        <begin position="86"/>
        <end position="101"/>
    </location>
</feature>
<dbReference type="Ensembl" id="ENSPLAT00000023291.1">
    <property type="protein sequence ID" value="ENSPLAP00000014848.1"/>
    <property type="gene ID" value="ENSPLAG00000018630.1"/>
</dbReference>
<dbReference type="InterPro" id="IPR040467">
    <property type="entry name" value="CCDC66_dom"/>
</dbReference>
<evidence type="ECO:0000313" key="4">
    <source>
        <dbReference type="Proteomes" id="UP000261500"/>
    </source>
</evidence>
<feature type="compositionally biased region" description="Low complexity" evidence="1">
    <location>
        <begin position="374"/>
        <end position="383"/>
    </location>
</feature>
<feature type="region of interest" description="Disordered" evidence="1">
    <location>
        <begin position="517"/>
        <end position="808"/>
    </location>
</feature>
<dbReference type="RefSeq" id="XP_014906454.1">
    <property type="nucleotide sequence ID" value="XM_015050968.1"/>
</dbReference>
<reference evidence="3" key="1">
    <citation type="submission" date="2025-08" db="UniProtKB">
        <authorList>
            <consortium name="Ensembl"/>
        </authorList>
    </citation>
    <scope>IDENTIFICATION</scope>
</reference>
<dbReference type="KEGG" id="plai:106958841"/>
<feature type="domain" description="CCDC66" evidence="2">
    <location>
        <begin position="413"/>
        <end position="512"/>
    </location>
</feature>
<dbReference type="AlphaFoldDB" id="A0A3B3UPT4"/>
<dbReference type="OrthoDB" id="10042846at2759"/>
<sequence length="852" mass="95034">MNLGDGLLFELENGKPRLILLTHAGVVKNPIKLPSKHRAASILSARQPSCLEEVQPEERTAQQAARGPREVRCKAAAAASSCSSSISTTDGRSSVLNSSKTPGRHKERASKAMAKVKTNKHKLSSAVRPLGSPRRTDLFPNGERGDGVLQPVLSSVDAGLKDGDVVCVTGEQLRELLSSITVSTGCAQRGPEEQAAQGGQIHTNSVSSVNGGEERQIKEDEKGEEMKQEGDDEYGRLHRSSFSWFKERRPDSRAAIDAKKAQWKRELDEQVALKQQLQLSSLSRLQGEEYAESVSSVGHREHPAAIRSSLRLGEVTPMEEMLSVERKEEQRRVWLEELDRQREETAERRKQEKLQRRQTEDHEHWAAHFDSLQRRAPAQPAAPGRLSGSERDDWNPSSSLSLVWEGTSSCGADSVMAASVDSTRGFPSRSSYLRTMTSLLDPAQIEERERRRLKQLEQQRAIEAQMEERRRQRELEEAMRKREEEEEERRVAMEREKLQKQYELEILKKKEKLLVELQNNPVPPPEQPEIGVGDGGSEETPGSRTVTRETESVENGDSGSSFKDSSVQTEDSPPPAAADRVQTADISVQNQNRPAPCGSAEPNSRSRAPRAGKENICLPAGEDPYAPFARTERSRRSKTRPEWGTQRPSRRFVPASERYPVALQRDRQESRLRRQAELLALQKTRPSRTELPAPQQEARLCPNGQQSRTSPTKKVESGLKGNIDSDRGRSPAAQSQQAPGSPPPALEFIPYLRTAEVFSLDPLEPANTPPPRTHPGPPPAEASSPPPGSLHRDPLLHPEMLPGSQRQQEILRGLAQLRQGLLQKQKELETDLKPVRNRRDNEQRALSAAHRT</sequence>
<feature type="compositionally biased region" description="Basic and acidic residues" evidence="1">
    <location>
        <begin position="664"/>
        <end position="676"/>
    </location>
</feature>
<dbReference type="PANTHER" id="PTHR22736">
    <property type="entry name" value="COILED-COIL DOMAIN-CONTAINING PROTEIN 66"/>
    <property type="match status" value="1"/>
</dbReference>
<dbReference type="GO" id="GO:0005874">
    <property type="term" value="C:microtubule"/>
    <property type="evidence" value="ECO:0007669"/>
    <property type="project" value="TreeGrafter"/>
</dbReference>
<dbReference type="Pfam" id="PF15236">
    <property type="entry name" value="CCDC66"/>
    <property type="match status" value="1"/>
</dbReference>
<dbReference type="GO" id="GO:0060271">
    <property type="term" value="P:cilium assembly"/>
    <property type="evidence" value="ECO:0007669"/>
    <property type="project" value="TreeGrafter"/>
</dbReference>
<organism evidence="3 4">
    <name type="scientific">Poecilia latipinna</name>
    <name type="common">sailfin molly</name>
    <dbReference type="NCBI Taxonomy" id="48699"/>
    <lineage>
        <taxon>Eukaryota</taxon>
        <taxon>Metazoa</taxon>
        <taxon>Chordata</taxon>
        <taxon>Craniata</taxon>
        <taxon>Vertebrata</taxon>
        <taxon>Euteleostomi</taxon>
        <taxon>Actinopterygii</taxon>
        <taxon>Neopterygii</taxon>
        <taxon>Teleostei</taxon>
        <taxon>Neoteleostei</taxon>
        <taxon>Acanthomorphata</taxon>
        <taxon>Ovalentaria</taxon>
        <taxon>Atherinomorphae</taxon>
        <taxon>Cyprinodontiformes</taxon>
        <taxon>Poeciliidae</taxon>
        <taxon>Poeciliinae</taxon>
        <taxon>Poecilia</taxon>
    </lineage>
</organism>
<feature type="region of interest" description="Disordered" evidence="1">
    <location>
        <begin position="84"/>
        <end position="147"/>
    </location>
</feature>
<feature type="region of interest" description="Disordered" evidence="1">
    <location>
        <begin position="341"/>
        <end position="398"/>
    </location>
</feature>